<feature type="transmembrane region" description="Helical" evidence="1">
    <location>
        <begin position="239"/>
        <end position="259"/>
    </location>
</feature>
<feature type="transmembrane region" description="Helical" evidence="1">
    <location>
        <begin position="20"/>
        <end position="42"/>
    </location>
</feature>
<keyword evidence="1" id="KW-1133">Transmembrane helix</keyword>
<reference evidence="2" key="1">
    <citation type="submission" date="2023-05" db="EMBL/GenBank/DDBJ databases">
        <title>Cataloging the Phylogenetic Diversity of Human Bladder Bacteria.</title>
        <authorList>
            <person name="Du J."/>
        </authorList>
    </citation>
    <scope>NUCLEOTIDE SEQUENCE</scope>
    <source>
        <strain evidence="2">UMB1231</strain>
    </source>
</reference>
<keyword evidence="1" id="KW-0812">Transmembrane</keyword>
<evidence type="ECO:0000313" key="2">
    <source>
        <dbReference type="EMBL" id="MDK7187596.1"/>
    </source>
</evidence>
<keyword evidence="1" id="KW-0472">Membrane</keyword>
<proteinExistence type="predicted"/>
<feature type="transmembrane region" description="Helical" evidence="1">
    <location>
        <begin position="173"/>
        <end position="193"/>
    </location>
</feature>
<dbReference type="RefSeq" id="WP_016647914.1">
    <property type="nucleotide sequence ID" value="NZ_CAUPDI010000017.1"/>
</dbReference>
<feature type="transmembrane region" description="Helical" evidence="1">
    <location>
        <begin position="113"/>
        <end position="135"/>
    </location>
</feature>
<sequence>MNKFLMLLSDELRRAKGFYIFLLAFAVIGELAALILALVKQFQIDPMGLNNKIDIVTVLDQSMLTVLVIGGVVLAMIVYSIYTWLREWRLEGAYIYRLLSLPGSRMSVYMAKLFSILLMVAGLLLVQVLMLPLINLIGSFFPRIFRVIAWPQAWVHALNLVYLLVPVGITMGIYYYSAGINFLVSLFNLCIIIGSKKSHGWRKTLLLGGLYFMVFVLLQLAIVMTVVWMPLLQSESSCFFIVAQALMIALNLAGAKYLMNNYISI</sequence>
<name>A0AAJ1V3M9_9LACT</name>
<protein>
    <submittedName>
        <fullName evidence="2">Uncharacterized protein</fullName>
    </submittedName>
</protein>
<dbReference type="AlphaFoldDB" id="A0AAJ1V3M9"/>
<dbReference type="EMBL" id="JASOOE010000011">
    <property type="protein sequence ID" value="MDK7187596.1"/>
    <property type="molecule type" value="Genomic_DNA"/>
</dbReference>
<comment type="caution">
    <text evidence="2">The sequence shown here is derived from an EMBL/GenBank/DDBJ whole genome shotgun (WGS) entry which is preliminary data.</text>
</comment>
<gene>
    <name evidence="2" type="ORF">QP433_06345</name>
</gene>
<evidence type="ECO:0000313" key="3">
    <source>
        <dbReference type="Proteomes" id="UP001229251"/>
    </source>
</evidence>
<dbReference type="Proteomes" id="UP001229251">
    <property type="component" value="Unassembled WGS sequence"/>
</dbReference>
<accession>A0AAJ1V3M9</accession>
<feature type="transmembrane region" description="Helical" evidence="1">
    <location>
        <begin position="63"/>
        <end position="82"/>
    </location>
</feature>
<evidence type="ECO:0000256" key="1">
    <source>
        <dbReference type="SAM" id="Phobius"/>
    </source>
</evidence>
<feature type="transmembrane region" description="Helical" evidence="1">
    <location>
        <begin position="205"/>
        <end position="227"/>
    </location>
</feature>
<organism evidence="2 3">
    <name type="scientific">Facklamia hominis</name>
    <dbReference type="NCBI Taxonomy" id="178214"/>
    <lineage>
        <taxon>Bacteria</taxon>
        <taxon>Bacillati</taxon>
        <taxon>Bacillota</taxon>
        <taxon>Bacilli</taxon>
        <taxon>Lactobacillales</taxon>
        <taxon>Aerococcaceae</taxon>
        <taxon>Facklamia</taxon>
    </lineage>
</organism>